<dbReference type="SMART" id="SM00220">
    <property type="entry name" value="S_TKc"/>
    <property type="match status" value="1"/>
</dbReference>
<dbReference type="RefSeq" id="WP_010880342.1">
    <property type="nucleotide sequence ID" value="NC_000918.1"/>
</dbReference>
<dbReference type="EnsemblBacteria" id="AAC06804">
    <property type="protein sequence ID" value="AAC06804"/>
    <property type="gene ID" value="aq_576"/>
</dbReference>
<evidence type="ECO:0000256" key="6">
    <source>
        <dbReference type="PROSITE-ProRule" id="PRU10141"/>
    </source>
</evidence>
<keyword evidence="3 6" id="KW-0547">Nucleotide-binding</keyword>
<dbReference type="GO" id="GO:0004674">
    <property type="term" value="F:protein serine/threonine kinase activity"/>
    <property type="evidence" value="ECO:0000318"/>
    <property type="project" value="GO_Central"/>
</dbReference>
<dbReference type="PIR" id="H70351">
    <property type="entry name" value="H70351"/>
</dbReference>
<evidence type="ECO:0000256" key="3">
    <source>
        <dbReference type="ARBA" id="ARBA00022741"/>
    </source>
</evidence>
<evidence type="ECO:0000256" key="5">
    <source>
        <dbReference type="ARBA" id="ARBA00022840"/>
    </source>
</evidence>
<keyword evidence="1" id="KW-0723">Serine/threonine-protein kinase</keyword>
<dbReference type="PANTHER" id="PTHR24345">
    <property type="entry name" value="SERINE/THREONINE-PROTEIN KINASE PLK"/>
    <property type="match status" value="1"/>
</dbReference>
<dbReference type="STRING" id="224324.aq_576"/>
<organism evidence="8 9">
    <name type="scientific">Aquifex aeolicus (strain VF5)</name>
    <dbReference type="NCBI Taxonomy" id="224324"/>
    <lineage>
        <taxon>Bacteria</taxon>
        <taxon>Pseudomonadati</taxon>
        <taxon>Aquificota</taxon>
        <taxon>Aquificia</taxon>
        <taxon>Aquificales</taxon>
        <taxon>Aquificaceae</taxon>
        <taxon>Aquifex</taxon>
    </lineage>
</organism>
<dbReference type="EMBL" id="AE000657">
    <property type="protein sequence ID" value="AAC06804.1"/>
    <property type="molecule type" value="Genomic_DNA"/>
</dbReference>
<evidence type="ECO:0000256" key="1">
    <source>
        <dbReference type="ARBA" id="ARBA00022527"/>
    </source>
</evidence>
<dbReference type="InterPro" id="IPR011009">
    <property type="entry name" value="Kinase-like_dom_sf"/>
</dbReference>
<protein>
    <submittedName>
        <fullName evidence="8">Ser/thr protein kinase</fullName>
    </submittedName>
</protein>
<dbReference type="PROSITE" id="PS00107">
    <property type="entry name" value="PROTEIN_KINASE_ATP"/>
    <property type="match status" value="1"/>
</dbReference>
<keyword evidence="4 8" id="KW-0418">Kinase</keyword>
<dbReference type="Pfam" id="PF00069">
    <property type="entry name" value="Pkinase"/>
    <property type="match status" value="1"/>
</dbReference>
<reference evidence="8 9" key="1">
    <citation type="journal article" date="1998" name="Nature">
        <title>The complete genome of the hyperthermophilic bacterium Aquifex aeolicus.</title>
        <authorList>
            <person name="Deckert G."/>
            <person name="Warren P.V."/>
            <person name="Gaasterland T."/>
            <person name="Young W.G."/>
            <person name="Lenox A.L."/>
            <person name="Graham D.E."/>
            <person name="Overbeek R."/>
            <person name="Snead M.A."/>
            <person name="Keller M."/>
            <person name="Aujay M."/>
            <person name="Huber R."/>
            <person name="Feldman R.A."/>
            <person name="Short J.M."/>
            <person name="Olson G.J."/>
            <person name="Swanson R.V."/>
        </authorList>
    </citation>
    <scope>NUCLEOTIDE SEQUENCE [LARGE SCALE GENOMIC DNA]</scope>
    <source>
        <strain evidence="8 9">VF5</strain>
    </source>
</reference>
<feature type="domain" description="Protein kinase" evidence="7">
    <location>
        <begin position="14"/>
        <end position="266"/>
    </location>
</feature>
<keyword evidence="9" id="KW-1185">Reference proteome</keyword>
<evidence type="ECO:0000256" key="4">
    <source>
        <dbReference type="ARBA" id="ARBA00022777"/>
    </source>
</evidence>
<accession>O66844</accession>
<gene>
    <name evidence="8" type="primary">stpK</name>
    <name evidence="8" type="ordered locus">aq_576</name>
</gene>
<dbReference type="GO" id="GO:0005524">
    <property type="term" value="F:ATP binding"/>
    <property type="evidence" value="ECO:0007669"/>
    <property type="project" value="UniProtKB-UniRule"/>
</dbReference>
<evidence type="ECO:0000313" key="8">
    <source>
        <dbReference type="EMBL" id="AAC06804.1"/>
    </source>
</evidence>
<name>O66844_AQUAE</name>
<sequence>MEDFKSGDLILGYYKVLEKLGEGNFGKVYKVEALKGRYKGKVFALKVASNPYSVHYLWKEAQTLILFHHQNIVSLQSYLYKKDKKELYLIYEYMDFGTLKDYVEKKGKLSPEEALKVLRHVVNALEYLHSRGYIHSDLKPENVFGKRVLGGVLWKLGDFSLVRIRGDVSIIDVKGTIGFIAPEIFRGEIHRSSDIYSLGCLTLYMLTGKVPFEGKDFKERKEKNKRGEVEIPEEIPGKLKDLLERMLEVDYKRRFRTARELKEYMVKEGLI</sequence>
<dbReference type="PANTHER" id="PTHR24345:SF91">
    <property type="entry name" value="SERINE_THREONINE-PROTEIN KINASE PLK4"/>
    <property type="match status" value="1"/>
</dbReference>
<feature type="binding site" evidence="6">
    <location>
        <position position="46"/>
    </location>
    <ligand>
        <name>ATP</name>
        <dbReference type="ChEBI" id="CHEBI:30616"/>
    </ligand>
</feature>
<dbReference type="KEGG" id="aae:aq_576"/>
<evidence type="ECO:0000259" key="7">
    <source>
        <dbReference type="PROSITE" id="PS50011"/>
    </source>
</evidence>
<dbReference type="HOGENOM" id="CLU_000288_63_0_0"/>
<dbReference type="BRENDA" id="2.7.11.1">
    <property type="organism ID" value="396"/>
</dbReference>
<keyword evidence="2" id="KW-0808">Transferase</keyword>
<dbReference type="InterPro" id="IPR000719">
    <property type="entry name" value="Prot_kinase_dom"/>
</dbReference>
<proteinExistence type="predicted"/>
<dbReference type="Gene3D" id="1.10.510.10">
    <property type="entry name" value="Transferase(Phosphotransferase) domain 1"/>
    <property type="match status" value="1"/>
</dbReference>
<dbReference type="OrthoDB" id="1766482at2"/>
<dbReference type="GO" id="GO:0005737">
    <property type="term" value="C:cytoplasm"/>
    <property type="evidence" value="ECO:0000318"/>
    <property type="project" value="GO_Central"/>
</dbReference>
<dbReference type="eggNOG" id="COG0515">
    <property type="taxonomic scope" value="Bacteria"/>
</dbReference>
<dbReference type="Proteomes" id="UP000000798">
    <property type="component" value="Chromosome"/>
</dbReference>
<dbReference type="SUPFAM" id="SSF56112">
    <property type="entry name" value="Protein kinase-like (PK-like)"/>
    <property type="match status" value="1"/>
</dbReference>
<dbReference type="AlphaFoldDB" id="O66844"/>
<dbReference type="CDD" id="cd14014">
    <property type="entry name" value="STKc_PknB_like"/>
    <property type="match status" value="1"/>
</dbReference>
<evidence type="ECO:0000256" key="2">
    <source>
        <dbReference type="ARBA" id="ARBA00022679"/>
    </source>
</evidence>
<dbReference type="InterPro" id="IPR017441">
    <property type="entry name" value="Protein_kinase_ATP_BS"/>
</dbReference>
<dbReference type="PROSITE" id="PS50011">
    <property type="entry name" value="PROTEIN_KINASE_DOM"/>
    <property type="match status" value="1"/>
</dbReference>
<dbReference type="InParanoid" id="O66844"/>
<dbReference type="GO" id="GO:0035556">
    <property type="term" value="P:intracellular signal transduction"/>
    <property type="evidence" value="ECO:0000318"/>
    <property type="project" value="GO_Central"/>
</dbReference>
<evidence type="ECO:0000313" key="9">
    <source>
        <dbReference type="Proteomes" id="UP000000798"/>
    </source>
</evidence>
<keyword evidence="5 6" id="KW-0067">ATP-binding</keyword>